<keyword evidence="5" id="KW-0175">Coiled coil</keyword>
<feature type="compositionally biased region" description="Basic residues" evidence="6">
    <location>
        <begin position="1391"/>
        <end position="1406"/>
    </location>
</feature>
<dbReference type="GO" id="GO:0004197">
    <property type="term" value="F:cysteine-type endopeptidase activity"/>
    <property type="evidence" value="ECO:0007669"/>
    <property type="project" value="InterPro"/>
</dbReference>
<dbReference type="PROSITE" id="PS51700">
    <property type="entry name" value="SEPARIN"/>
    <property type="match status" value="1"/>
</dbReference>
<dbReference type="InterPro" id="IPR005314">
    <property type="entry name" value="Peptidase_C50"/>
</dbReference>
<evidence type="ECO:0000256" key="1">
    <source>
        <dbReference type="ARBA" id="ARBA00000451"/>
    </source>
</evidence>
<accession>A0A8T2RWH4</accession>
<evidence type="ECO:0000256" key="4">
    <source>
        <dbReference type="ARBA" id="ARBA00022829"/>
    </source>
</evidence>
<comment type="catalytic activity">
    <reaction evidence="1">
        <text>All bonds known to be hydrolyzed by this endopeptidase have arginine in P1 and an acidic residue in P4. P6 is often occupied by an acidic residue or by a hydroxy-amino-acid residue, the phosphorylation of which enhances cleavage.</text>
        <dbReference type="EC" id="3.4.22.49"/>
    </reaction>
</comment>
<dbReference type="GO" id="GO:0005634">
    <property type="term" value="C:nucleus"/>
    <property type="evidence" value="ECO:0007669"/>
    <property type="project" value="InterPro"/>
</dbReference>
<dbReference type="PANTHER" id="PTHR12792:SF0">
    <property type="entry name" value="SEPARIN"/>
    <property type="match status" value="1"/>
</dbReference>
<dbReference type="Pfam" id="PF03568">
    <property type="entry name" value="Separin_C"/>
    <property type="match status" value="1"/>
</dbReference>
<reference evidence="8" key="1">
    <citation type="submission" date="2021-08" db="EMBL/GenBank/DDBJ databases">
        <title>WGS assembly of Ceratopteris richardii.</title>
        <authorList>
            <person name="Marchant D.B."/>
            <person name="Chen G."/>
            <person name="Jenkins J."/>
            <person name="Shu S."/>
            <person name="Leebens-Mack J."/>
            <person name="Grimwood J."/>
            <person name="Schmutz J."/>
            <person name="Soltis P."/>
            <person name="Soltis D."/>
            <person name="Chen Z.-H."/>
        </authorList>
    </citation>
    <scope>NUCLEOTIDE SEQUENCE</scope>
    <source>
        <strain evidence="8">Whitten #5841</strain>
        <tissue evidence="8">Leaf</tissue>
    </source>
</reference>
<comment type="caution">
    <text evidence="8">The sequence shown here is derived from an EMBL/GenBank/DDBJ whole genome shotgun (WGS) entry which is preliminary data.</text>
</comment>
<feature type="domain" description="Peptidase C50" evidence="7">
    <location>
        <begin position="2070"/>
        <end position="2165"/>
    </location>
</feature>
<dbReference type="Pfam" id="PF25110">
    <property type="entry name" value="TPR_ESP1"/>
    <property type="match status" value="1"/>
</dbReference>
<proteinExistence type="predicted"/>
<evidence type="ECO:0000259" key="7">
    <source>
        <dbReference type="PROSITE" id="PS51700"/>
    </source>
</evidence>
<dbReference type="InterPro" id="IPR011990">
    <property type="entry name" value="TPR-like_helical_dom_sf"/>
</dbReference>
<name>A0A8T2RWH4_CERRI</name>
<dbReference type="GO" id="GO:0051307">
    <property type="term" value="P:meiotic chromosome separation"/>
    <property type="evidence" value="ECO:0007669"/>
    <property type="project" value="TreeGrafter"/>
</dbReference>
<protein>
    <recommendedName>
        <fullName evidence="2">separase</fullName>
        <ecNumber evidence="2">3.4.22.49</ecNumber>
    </recommendedName>
</protein>
<dbReference type="SUPFAM" id="SSF48452">
    <property type="entry name" value="TPR-like"/>
    <property type="match status" value="1"/>
</dbReference>
<dbReference type="OrthoDB" id="10255632at2759"/>
<dbReference type="OMA" id="HESVIAQ"/>
<feature type="region of interest" description="Disordered" evidence="6">
    <location>
        <begin position="1387"/>
        <end position="1414"/>
    </location>
</feature>
<dbReference type="GO" id="GO:0072686">
    <property type="term" value="C:mitotic spindle"/>
    <property type="evidence" value="ECO:0007669"/>
    <property type="project" value="TreeGrafter"/>
</dbReference>
<dbReference type="EMBL" id="CM035429">
    <property type="protein sequence ID" value="KAH7299915.1"/>
    <property type="molecule type" value="Genomic_DNA"/>
</dbReference>
<dbReference type="InterPro" id="IPR056933">
    <property type="entry name" value="TPR_ESP1"/>
</dbReference>
<dbReference type="Gene3D" id="1.25.40.10">
    <property type="entry name" value="Tetratricopeptide repeat domain"/>
    <property type="match status" value="1"/>
</dbReference>
<dbReference type="GO" id="GO:0005737">
    <property type="term" value="C:cytoplasm"/>
    <property type="evidence" value="ECO:0007669"/>
    <property type="project" value="TreeGrafter"/>
</dbReference>
<evidence type="ECO:0000256" key="6">
    <source>
        <dbReference type="SAM" id="MobiDB-lite"/>
    </source>
</evidence>
<dbReference type="PANTHER" id="PTHR12792">
    <property type="entry name" value="EXTRA SPINDLE POLES 1-RELATED"/>
    <property type="match status" value="1"/>
</dbReference>
<keyword evidence="3" id="KW-0378">Hydrolase</keyword>
<sequence>MVLKDKKATAPKRNTKADDDGAFILANIENRLTSNILPSLRSYLEPVCNLKASFCKENTDKHLVAKRFVPFLAQVLKQSSNALSHLPNLDEEASKLKADDLFMSIEFTLDCFECLRQWLIGSPFEIEMQRSWLVRKYIGSRRFHEALTQDVQLLHSLCVRISTQEKASIMGVTSYRKGDVNLKLPHPDHAKDLPQNVIVLMVGAVTDFVVCVAEIGLDELSLLEKMVPIVQQLDPWLSMLEHDKEEKQRSLIFREVNKCLMSILSNNSRIQTCLLESLCSLALRECSLSSMRCHFCKVARSICSKVSSQGPRNIDLAIQICEEALSKMGQVHELRGGCGTQEILELTECYARFCQTAKRYSSGWQYIRSIANMLMGDSSSMSVMEYYAVGLMLLCNPIDMEHQEKPNAKILHTSAIDIMADSNVFGSLEIAIKVVQNVIACLGKSARVTLADACSNENKPSWEKEDLKGSVTTFRALDFFRRSAFSYAQIQWDAFMARNQDVSMPQECVNTLKQCLLMFCELLITGLGCSNLTSEETELFRRGSKSFFLAAIAALKLSLISHGGSEECIKLIKRFLDSPFAGEEEIKWLLSSSYNMGVQLFNMKLYALACEPFTITYVTSWVRATAENVRNLSDTESQQYTDLVLDACTKSNIFFDTLNRNGLPSEAFEIFRESMIKWANTDLAGIEKHSAHNLLQGWLKKVFSLRLRKEIDDEENLICSFIVGSYPPLQAGTVGLLLEKELLLYDDMEELDPVLSRKLKRKLLDILLDEVYTDSSVFMQRSKILQEKGRLCRLDGVEGCSDCLNYLTQAIDILLTNRNVGDDKCMLLNINLQLANNYFLRACCSQEVDPTADGFLEDIQNGLHMCEDILSQKLSFNEQLLMHLPSTIGLLQNCADLLALKGYSSILYTVYELLLTASFITVSDPVTAFLGVFGDRKVSHLFCCSLFPCSFKELTLQTLGLDLDSESMLQNMVNKSRKQVLSGFLCEIKHSYEDDDVLVTKQWEEMSHSSDDAKTIEDIIRASQALSKLAEFRQERGKLEEALKYAREALHFRLKLVNRYFKVSSKSPSNTDSEAELSEKVVFLHASGRMAVRNWPGINLKERAEVGPSQWQIINVYLESLMQVGVLSEMLGLVDDADSSFREGHQIAKAQGLVFAEGIFQSCLGETLRKRHMWDQARNSFETANCLFDQCRVGTFCNFCMQLARATLELRIADLRRRQSDKSTVLPSETVELALEMYRHAEEKIYSLVFDLIQVHVTPDEKIDFRFSARHGPDGNGTAEKLCIKSTYFKDEKGSSRNSYQSSVDGYSVPRKSSIRNEGCCAENPPGRIAKQVFNVVGPSIENTRLTRRRTTTKSSSVSVSKETVEELCSETQSKLNVGKCEIHASGKGRLGSRRGKKLSTGKKHKSHEDQIREAHAESECPGSECAASLKQVFQNAGKRHPCLLHDSDRAGEKPFCLQKWIHNQWVQRARCLLARIFLQKGKCFIGVAESHVVHTQFYKALGVIRGCNWTFLESSCPSSLCRVECVVSKSLKDHKIEEGCILYHLGIFILREQICNNLRIGCCDLECVDVSIILSWLHHAFVLCKDIPLLLQKVARILAILHVPKDMGGLFDRLLKPNFQSTKKAAYFHQLSLGPTVRQQHISLLDARKLEIFKSSDLSHNRQSIVNMQNLIRCCRVGPSMPNDLQSAVQEDYKVPCPTICLSLMDWEMQYLHNDLDAVRSHSWVLISRFDIDSGPLSILIPCGSFIGRSLIAECPYNVESEDEASSSVESQTMTAYGTLASEFKSILEESRQSTSQEVCIDSHEEKSRWWEWRIALDARLASMLRDLEEVWFGPWKSLLLGKSSSSSTHIWRPIAEGLDRRLQSLTKAGPFNVDLIQLLLQGAGSFSRRDLEKGISCLFDWKTSSQILKDMQSTVCESSDSNSKHDSLLNSAVEAFIESFEMAIQSEAYLPVTSLDDTNSILSYVKQRCTHQVSYTTECNSYQEPVVLALDSHLQALPWESLPVLRRKEVYRVPSLGSMNVLLIHRYFLEMFKSGQHAARQYEEEHNNEVDAWSVMGGPMVVVPTVDPSNTYFLLNPSGDLGSTQAAFEDMFTCQEGWEGKVGEAPTVEEYMEGLKKHELFVYFGHGSGDQYLSERRMRKMDRCAAALLMGCSSGRLHPQGDYEPVGVPLWYLMAGCPTAISNLWDVTDGDIDRFSRVLLQNWLVSGHRRPEATGSVNTHMQKSVRGECHKGKRRGHKLCMAVKGSGGPTLNVTVHDSGIRTASNIGEGRNACRLPNLIGASPVCYGIPTFVRRKTT</sequence>
<evidence type="ECO:0000256" key="2">
    <source>
        <dbReference type="ARBA" id="ARBA00012489"/>
    </source>
</evidence>
<dbReference type="EC" id="3.4.22.49" evidence="2"/>
<evidence type="ECO:0000313" key="8">
    <source>
        <dbReference type="EMBL" id="KAH7299915.1"/>
    </source>
</evidence>
<evidence type="ECO:0000256" key="3">
    <source>
        <dbReference type="ARBA" id="ARBA00022801"/>
    </source>
</evidence>
<dbReference type="GO" id="GO:0006508">
    <property type="term" value="P:proteolysis"/>
    <property type="evidence" value="ECO:0007669"/>
    <property type="project" value="InterPro"/>
</dbReference>
<keyword evidence="4" id="KW-0159">Chromosome partition</keyword>
<evidence type="ECO:0000313" key="9">
    <source>
        <dbReference type="Proteomes" id="UP000825935"/>
    </source>
</evidence>
<dbReference type="Proteomes" id="UP000825935">
    <property type="component" value="Chromosome 24"/>
</dbReference>
<feature type="coiled-coil region" evidence="5">
    <location>
        <begin position="1022"/>
        <end position="1049"/>
    </location>
</feature>
<gene>
    <name evidence="8" type="ORF">KP509_24G035800</name>
</gene>
<evidence type="ECO:0000256" key="5">
    <source>
        <dbReference type="SAM" id="Coils"/>
    </source>
</evidence>
<dbReference type="InterPro" id="IPR030397">
    <property type="entry name" value="SEPARIN_core_dom"/>
</dbReference>
<keyword evidence="9" id="KW-1185">Reference proteome</keyword>
<organism evidence="8 9">
    <name type="scientific">Ceratopteris richardii</name>
    <name type="common">Triangle waterfern</name>
    <dbReference type="NCBI Taxonomy" id="49495"/>
    <lineage>
        <taxon>Eukaryota</taxon>
        <taxon>Viridiplantae</taxon>
        <taxon>Streptophyta</taxon>
        <taxon>Embryophyta</taxon>
        <taxon>Tracheophyta</taxon>
        <taxon>Polypodiopsida</taxon>
        <taxon>Polypodiidae</taxon>
        <taxon>Polypodiales</taxon>
        <taxon>Pteridineae</taxon>
        <taxon>Pteridaceae</taxon>
        <taxon>Parkerioideae</taxon>
        <taxon>Ceratopteris</taxon>
    </lineage>
</organism>